<keyword evidence="3" id="KW-1185">Reference proteome</keyword>
<dbReference type="Proteomes" id="UP001249291">
    <property type="component" value="Unassembled WGS sequence"/>
</dbReference>
<feature type="transmembrane region" description="Helical" evidence="1">
    <location>
        <begin position="78"/>
        <end position="98"/>
    </location>
</feature>
<evidence type="ECO:0000313" key="2">
    <source>
        <dbReference type="EMBL" id="MDR6142120.1"/>
    </source>
</evidence>
<keyword evidence="1" id="KW-0472">Membrane</keyword>
<comment type="caution">
    <text evidence="2">The sequence shown here is derived from an EMBL/GenBank/DDBJ whole genome shotgun (WGS) entry which is preliminary data.</text>
</comment>
<name>A0ABU1HPZ3_9MICO</name>
<proteinExistence type="predicted"/>
<protein>
    <submittedName>
        <fullName evidence="2">Uncharacterized protein</fullName>
    </submittedName>
</protein>
<evidence type="ECO:0000313" key="3">
    <source>
        <dbReference type="Proteomes" id="UP001249291"/>
    </source>
</evidence>
<accession>A0ABU1HPZ3</accession>
<feature type="transmembrane region" description="Helical" evidence="1">
    <location>
        <begin position="148"/>
        <end position="172"/>
    </location>
</feature>
<dbReference type="RefSeq" id="WP_309689879.1">
    <property type="nucleotide sequence ID" value="NZ_JAVIZQ010000001.1"/>
</dbReference>
<sequence length="212" mass="22211">MMRVEPVSAYPPATSRTLAEWMDADLAALHGTDSRSRLREVADARAMRRGMWASFLALGSSSVVVGLVLLAVGMPPSAYVPSMIVGGIVAVVSGVFLARVRGWIPKPGTSYATRGAGSLGGGLIAAASIFGALNVFLIPGIVSSVDPVPLLVLDAGFALLLVSVFVIPAAVISRGRQTLRREAARDQRLVAALERDRVTWVPLVAVPIFGPL</sequence>
<feature type="transmembrane region" description="Helical" evidence="1">
    <location>
        <begin position="119"/>
        <end position="142"/>
    </location>
</feature>
<dbReference type="EMBL" id="JAVIZQ010000001">
    <property type="protein sequence ID" value="MDR6142120.1"/>
    <property type="molecule type" value="Genomic_DNA"/>
</dbReference>
<reference evidence="2 3" key="1">
    <citation type="submission" date="2023-08" db="EMBL/GenBank/DDBJ databases">
        <title>Functional and genomic diversity of the sorghum phyllosphere microbiome.</title>
        <authorList>
            <person name="Shade A."/>
        </authorList>
    </citation>
    <scope>NUCLEOTIDE SEQUENCE [LARGE SCALE GENOMIC DNA]</scope>
    <source>
        <strain evidence="2 3">SORGH_AS_0445</strain>
    </source>
</reference>
<feature type="transmembrane region" description="Helical" evidence="1">
    <location>
        <begin position="52"/>
        <end position="72"/>
    </location>
</feature>
<evidence type="ECO:0000256" key="1">
    <source>
        <dbReference type="SAM" id="Phobius"/>
    </source>
</evidence>
<gene>
    <name evidence="2" type="ORF">QE375_001674</name>
</gene>
<keyword evidence="1" id="KW-0812">Transmembrane</keyword>
<keyword evidence="1" id="KW-1133">Transmembrane helix</keyword>
<organism evidence="2 3">
    <name type="scientific">Microbacterium foliorum</name>
    <dbReference type="NCBI Taxonomy" id="104336"/>
    <lineage>
        <taxon>Bacteria</taxon>
        <taxon>Bacillati</taxon>
        <taxon>Actinomycetota</taxon>
        <taxon>Actinomycetes</taxon>
        <taxon>Micrococcales</taxon>
        <taxon>Microbacteriaceae</taxon>
        <taxon>Microbacterium</taxon>
    </lineage>
</organism>